<dbReference type="AlphaFoldDB" id="A0A921AUY2"/>
<dbReference type="GO" id="GO:0003866">
    <property type="term" value="F:3-phosphoshikimate 1-carboxyvinyltransferase activity"/>
    <property type="evidence" value="ECO:0007669"/>
    <property type="project" value="TreeGrafter"/>
</dbReference>
<organism evidence="4 5">
    <name type="scientific">Mailhella massiliensis</name>
    <dbReference type="NCBI Taxonomy" id="1903261"/>
    <lineage>
        <taxon>Bacteria</taxon>
        <taxon>Pseudomonadati</taxon>
        <taxon>Thermodesulfobacteriota</taxon>
        <taxon>Desulfovibrionia</taxon>
        <taxon>Desulfovibrionales</taxon>
        <taxon>Desulfovibrionaceae</taxon>
        <taxon>Mailhella</taxon>
    </lineage>
</organism>
<gene>
    <name evidence="4" type="ORF">K8W16_00900</name>
</gene>
<dbReference type="InterPro" id="IPR013792">
    <property type="entry name" value="RNA3'P_cycl/enolpyr_Trfase_a/b"/>
</dbReference>
<keyword evidence="1" id="KW-0808">Transferase</keyword>
<comment type="caution">
    <text evidence="4">The sequence shown here is derived from an EMBL/GenBank/DDBJ whole genome shotgun (WGS) entry which is preliminary data.</text>
</comment>
<dbReference type="Pfam" id="PF00275">
    <property type="entry name" value="EPSP_synthase"/>
    <property type="match status" value="1"/>
</dbReference>
<dbReference type="GO" id="GO:0009423">
    <property type="term" value="P:chorismate biosynthetic process"/>
    <property type="evidence" value="ECO:0007669"/>
    <property type="project" value="TreeGrafter"/>
</dbReference>
<dbReference type="PANTHER" id="PTHR21090">
    <property type="entry name" value="AROM/DEHYDROQUINATE SYNTHASE"/>
    <property type="match status" value="1"/>
</dbReference>
<evidence type="ECO:0000259" key="3">
    <source>
        <dbReference type="Pfam" id="PF00275"/>
    </source>
</evidence>
<dbReference type="Gene3D" id="3.65.10.10">
    <property type="entry name" value="Enolpyruvate transferase domain"/>
    <property type="match status" value="2"/>
</dbReference>
<dbReference type="InterPro" id="IPR001986">
    <property type="entry name" value="Enolpyruvate_Tfrase_dom"/>
</dbReference>
<evidence type="ECO:0000313" key="5">
    <source>
        <dbReference type="Proteomes" id="UP000698963"/>
    </source>
</evidence>
<evidence type="ECO:0000313" key="4">
    <source>
        <dbReference type="EMBL" id="HJD96193.1"/>
    </source>
</evidence>
<evidence type="ECO:0000256" key="1">
    <source>
        <dbReference type="ARBA" id="ARBA00022679"/>
    </source>
</evidence>
<accession>A0A921AUY2</accession>
<dbReference type="Proteomes" id="UP000698963">
    <property type="component" value="Unassembled WGS sequence"/>
</dbReference>
<protein>
    <submittedName>
        <fullName evidence="4">3-phosphoshikimate 1-carboxyvinyltransferase</fullName>
    </submittedName>
</protein>
<name>A0A921AUY2_9BACT</name>
<dbReference type="SUPFAM" id="SSF55205">
    <property type="entry name" value="EPT/RTPC-like"/>
    <property type="match status" value="1"/>
</dbReference>
<dbReference type="InterPro" id="IPR036968">
    <property type="entry name" value="Enolpyruvate_Tfrase_sf"/>
</dbReference>
<dbReference type="EMBL" id="DYZA01000018">
    <property type="protein sequence ID" value="HJD96193.1"/>
    <property type="molecule type" value="Genomic_DNA"/>
</dbReference>
<proteinExistence type="predicted"/>
<reference evidence="4" key="2">
    <citation type="submission" date="2021-09" db="EMBL/GenBank/DDBJ databases">
        <authorList>
            <person name="Gilroy R."/>
        </authorList>
    </citation>
    <scope>NUCLEOTIDE SEQUENCE</scope>
    <source>
        <strain evidence="4">ChiGjej2B2-19336</strain>
    </source>
</reference>
<sequence>MDNRGEDRKDSARRPFRKNEGERSENRRRDYAEGARPRRFERGNDEKREGRREFRSDRPRTDRAASRGRDLGALMDLDNDILHLVVRRAQMLARLRSGGRLAPETEKALRTAWESKAARLARDNRLSRDLFVLLQAIEPMTRMEEEQGYYNLSPNGEAVDIHIPAPSDTVAARCWLAMAAASGQETSLSRVPLTDAVVSSVKVLNQLGGLLRWEENGEVQSRPGKGLARNMDKVIHVGDDVFNLWLVIALCVGMPARLKLTGDSSLRFIDIAPLRHFLPQLGVRLTNVIPSQDGLPVRMECSGLMPREVRITDDLPEDFVAALVLASPFWEGDCRLVLPEQEPRLLSLVLDVLSGCGVKFARNGRELTVERGSIAVPAHPVVPMDASVAATLLMLPGFNGGTAELEGVWGSGAAFSLVEKILRGAGLNVKYGAQKVTCTGKERETSAPAPEVMADVLSLSPSLLPLCVVLMAAAAHEGASVSLPALPEEDRHLVTAFLARCGVEEKDGVLVPVEETVPGSWVAPSAHWAMAYALGAFLKPNLHLSNPGIMTGLFPLFWNLYNTLPHPELRRKSEQEVEDAKPARRRVIAQGVYGELPPEPASGDDF</sequence>
<feature type="region of interest" description="Disordered" evidence="2">
    <location>
        <begin position="1"/>
        <end position="67"/>
    </location>
</feature>
<reference evidence="4" key="1">
    <citation type="journal article" date="2021" name="PeerJ">
        <title>Extensive microbial diversity within the chicken gut microbiome revealed by metagenomics and culture.</title>
        <authorList>
            <person name="Gilroy R."/>
            <person name="Ravi A."/>
            <person name="Getino M."/>
            <person name="Pursley I."/>
            <person name="Horton D.L."/>
            <person name="Alikhan N.F."/>
            <person name="Baker D."/>
            <person name="Gharbi K."/>
            <person name="Hall N."/>
            <person name="Watson M."/>
            <person name="Adriaenssens E.M."/>
            <person name="Foster-Nyarko E."/>
            <person name="Jarju S."/>
            <person name="Secka A."/>
            <person name="Antonio M."/>
            <person name="Oren A."/>
            <person name="Chaudhuri R.R."/>
            <person name="La Ragione R."/>
            <person name="Hildebrand F."/>
            <person name="Pallen M.J."/>
        </authorList>
    </citation>
    <scope>NUCLEOTIDE SEQUENCE</scope>
    <source>
        <strain evidence="4">ChiGjej2B2-19336</strain>
    </source>
</reference>
<evidence type="ECO:0000256" key="2">
    <source>
        <dbReference type="SAM" id="MobiDB-lite"/>
    </source>
</evidence>
<dbReference type="RefSeq" id="WP_304120354.1">
    <property type="nucleotide sequence ID" value="NZ_DYZA01000018.1"/>
</dbReference>
<feature type="domain" description="Enolpyruvate transferase" evidence="3">
    <location>
        <begin position="166"/>
        <end position="558"/>
    </location>
</feature>
<dbReference type="PANTHER" id="PTHR21090:SF5">
    <property type="entry name" value="PENTAFUNCTIONAL AROM POLYPEPTIDE"/>
    <property type="match status" value="1"/>
</dbReference>